<name>A0AAW4KXS4_9BACT</name>
<keyword evidence="1" id="KW-0732">Signal</keyword>
<evidence type="ECO:0000256" key="1">
    <source>
        <dbReference type="SAM" id="SignalP"/>
    </source>
</evidence>
<organism evidence="2 3">
    <name type="scientific">Geoanaerobacter pelophilus</name>
    <dbReference type="NCBI Taxonomy" id="60036"/>
    <lineage>
        <taxon>Bacteria</taxon>
        <taxon>Pseudomonadati</taxon>
        <taxon>Thermodesulfobacteriota</taxon>
        <taxon>Desulfuromonadia</taxon>
        <taxon>Geobacterales</taxon>
        <taxon>Geobacteraceae</taxon>
        <taxon>Geoanaerobacter</taxon>
    </lineage>
</organism>
<protein>
    <submittedName>
        <fullName evidence="2">Uncharacterized protein</fullName>
    </submittedName>
</protein>
<gene>
    <name evidence="2" type="ORF">KI809_02445</name>
</gene>
<dbReference type="EMBL" id="JAHCVJ010000001">
    <property type="protein sequence ID" value="MBT0663149.1"/>
    <property type="molecule type" value="Genomic_DNA"/>
</dbReference>
<dbReference type="RefSeq" id="WP_214169917.1">
    <property type="nucleotide sequence ID" value="NZ_JAHCVJ010000001.1"/>
</dbReference>
<evidence type="ECO:0000313" key="3">
    <source>
        <dbReference type="Proteomes" id="UP000811899"/>
    </source>
</evidence>
<comment type="caution">
    <text evidence="2">The sequence shown here is derived from an EMBL/GenBank/DDBJ whole genome shotgun (WGS) entry which is preliminary data.</text>
</comment>
<accession>A0AAW4KXS4</accession>
<proteinExistence type="predicted"/>
<feature type="signal peptide" evidence="1">
    <location>
        <begin position="1"/>
        <end position="19"/>
    </location>
</feature>
<reference evidence="2 3" key="1">
    <citation type="submission" date="2021-05" db="EMBL/GenBank/DDBJ databases">
        <title>The draft genome of Geobacter pelophilus DSM 12255.</title>
        <authorList>
            <person name="Xu Z."/>
            <person name="Masuda Y."/>
            <person name="Itoh H."/>
            <person name="Senoo K."/>
        </authorList>
    </citation>
    <scope>NUCLEOTIDE SEQUENCE [LARGE SCALE GENOMIC DNA]</scope>
    <source>
        <strain evidence="2 3">DSM 12255</strain>
    </source>
</reference>
<dbReference type="AlphaFoldDB" id="A0AAW4KXS4"/>
<dbReference type="Proteomes" id="UP000811899">
    <property type="component" value="Unassembled WGS sequence"/>
</dbReference>
<keyword evidence="3" id="KW-1185">Reference proteome</keyword>
<sequence>MKPLLARCLAMAGILALCAGCSHESWTTVEETTRLPTVAAPILAPINWVAKAGRALTSGASESATTERGKQFVLSRRVMDSFSADGKIMDQVLTVQSRFRSFDWGDISAEQFQANAKLQGGKGAIGRYLTDSNLPAIIITDEGSEFRVRYEDEPAE</sequence>
<evidence type="ECO:0000313" key="2">
    <source>
        <dbReference type="EMBL" id="MBT0663149.1"/>
    </source>
</evidence>
<feature type="chain" id="PRO_5043363589" evidence="1">
    <location>
        <begin position="20"/>
        <end position="156"/>
    </location>
</feature>